<dbReference type="OrthoDB" id="9784101at2"/>
<keyword evidence="2" id="KW-0808">Transferase</keyword>
<dbReference type="PANTHER" id="PTHR43591:SF110">
    <property type="entry name" value="RHODANESE DOMAIN-CONTAINING PROTEIN"/>
    <property type="match status" value="1"/>
</dbReference>
<dbReference type="AlphaFoldDB" id="A0A059XZ60"/>
<dbReference type="HOGENOM" id="CLU_037990_16_1_0"/>
<evidence type="ECO:0000259" key="1">
    <source>
        <dbReference type="Pfam" id="PF08241"/>
    </source>
</evidence>
<keyword evidence="3" id="KW-1185">Reference proteome</keyword>
<evidence type="ECO:0000313" key="3">
    <source>
        <dbReference type="Proteomes" id="UP000027059"/>
    </source>
</evidence>
<sequence>MGHVFNPRMVERLEDPARLEFQNPEKLLSLMKPLDGKGFLDFGVGTGFFAFPVYDRYGDKGPFFGVDIQPEMLALLKERSLGRYKREVLKTISASSFPLPLESESIGLMWMVNVYHEIDDRKKTLEELRRLLSPGGSLFLVDWKREETPSGPPMEERVAEVDLYDDLLEAGFDRIRSWDIYPWHMTVQVEK</sequence>
<dbReference type="Proteomes" id="UP000027059">
    <property type="component" value="Chromosome"/>
</dbReference>
<dbReference type="GO" id="GO:0032259">
    <property type="term" value="P:methylation"/>
    <property type="evidence" value="ECO:0007669"/>
    <property type="project" value="UniProtKB-KW"/>
</dbReference>
<accession>A0A059XZ60</accession>
<dbReference type="GO" id="GO:0008757">
    <property type="term" value="F:S-adenosylmethionine-dependent methyltransferase activity"/>
    <property type="evidence" value="ECO:0007669"/>
    <property type="project" value="InterPro"/>
</dbReference>
<dbReference type="Pfam" id="PF08241">
    <property type="entry name" value="Methyltransf_11"/>
    <property type="match status" value="1"/>
</dbReference>
<dbReference type="InterPro" id="IPR013216">
    <property type="entry name" value="Methyltransf_11"/>
</dbReference>
<reference evidence="3" key="1">
    <citation type="submission" date="2014-02" db="EMBL/GenBank/DDBJ databases">
        <title>Complete genome sequence and comparative genomic analysis of the nitrogen-fixing bacterium Leptospirillum ferriphilum YSK.</title>
        <authorList>
            <person name="Guo X."/>
            <person name="Yin H."/>
            <person name="Liang Y."/>
            <person name="Hu Q."/>
            <person name="Ma L."/>
            <person name="Xiao Y."/>
            <person name="Zhang X."/>
            <person name="Qiu G."/>
            <person name="Liu X."/>
        </authorList>
    </citation>
    <scope>NUCLEOTIDE SEQUENCE [LARGE SCALE GENOMIC DNA]</scope>
    <source>
        <strain evidence="3">YSK</strain>
    </source>
</reference>
<dbReference type="Gene3D" id="3.40.50.150">
    <property type="entry name" value="Vaccinia Virus protein VP39"/>
    <property type="match status" value="1"/>
</dbReference>
<dbReference type="EMBL" id="CP007243">
    <property type="protein sequence ID" value="AIA30507.1"/>
    <property type="molecule type" value="Genomic_DNA"/>
</dbReference>
<organism evidence="2 3">
    <name type="scientific">Leptospirillum ferriphilum YSK</name>
    <dbReference type="NCBI Taxonomy" id="1441628"/>
    <lineage>
        <taxon>Bacteria</taxon>
        <taxon>Pseudomonadati</taxon>
        <taxon>Nitrospirota</taxon>
        <taxon>Nitrospiria</taxon>
        <taxon>Nitrospirales</taxon>
        <taxon>Nitrospiraceae</taxon>
        <taxon>Leptospirillum</taxon>
    </lineage>
</organism>
<dbReference type="PANTHER" id="PTHR43591">
    <property type="entry name" value="METHYLTRANSFERASE"/>
    <property type="match status" value="1"/>
</dbReference>
<protein>
    <submittedName>
        <fullName evidence="2">SAM-dependent methyltransferase</fullName>
    </submittedName>
</protein>
<name>A0A059XZ60_9BACT</name>
<proteinExistence type="predicted"/>
<keyword evidence="2" id="KW-0489">Methyltransferase</keyword>
<dbReference type="KEGG" id="lfp:Y981_06205"/>
<dbReference type="SUPFAM" id="SSF53335">
    <property type="entry name" value="S-adenosyl-L-methionine-dependent methyltransferases"/>
    <property type="match status" value="1"/>
</dbReference>
<gene>
    <name evidence="2" type="ORF">Y981_06205</name>
</gene>
<evidence type="ECO:0000313" key="2">
    <source>
        <dbReference type="EMBL" id="AIA30507.1"/>
    </source>
</evidence>
<reference evidence="2 3" key="2">
    <citation type="journal article" date="2015" name="Biomed. Res. Int.">
        <title>Effects of Arsenite Resistance on the Growth and Functional Gene Expression of Leptospirillum ferriphilum and Acidithiobacillus thiooxidans in Pure Culture and Coculture.</title>
        <authorList>
            <person name="Jiang H."/>
            <person name="Liang Y."/>
            <person name="Yin H."/>
            <person name="Xiao Y."/>
            <person name="Guo X."/>
            <person name="Xu Y."/>
            <person name="Hu Q."/>
            <person name="Liu H."/>
            <person name="Liu X."/>
        </authorList>
    </citation>
    <scope>NUCLEOTIDE SEQUENCE [LARGE SCALE GENOMIC DNA]</scope>
    <source>
        <strain evidence="2 3">YSK</strain>
    </source>
</reference>
<dbReference type="InterPro" id="IPR029063">
    <property type="entry name" value="SAM-dependent_MTases_sf"/>
</dbReference>
<dbReference type="RefSeq" id="WP_038505268.1">
    <property type="nucleotide sequence ID" value="NZ_CP007243.1"/>
</dbReference>
<dbReference type="CDD" id="cd02440">
    <property type="entry name" value="AdoMet_MTases"/>
    <property type="match status" value="1"/>
</dbReference>
<feature type="domain" description="Methyltransferase type 11" evidence="1">
    <location>
        <begin position="40"/>
        <end position="139"/>
    </location>
</feature>